<dbReference type="EnsemblPlants" id="KEH24397">
    <property type="protein sequence ID" value="KEH24397"/>
    <property type="gene ID" value="MTR_7g108835"/>
</dbReference>
<organism evidence="1 4">
    <name type="scientific">Medicago truncatula</name>
    <name type="common">Barrel medic</name>
    <name type="synonym">Medicago tribuloides</name>
    <dbReference type="NCBI Taxonomy" id="3880"/>
    <lineage>
        <taxon>Eukaryota</taxon>
        <taxon>Viridiplantae</taxon>
        <taxon>Streptophyta</taxon>
        <taxon>Embryophyta</taxon>
        <taxon>Tracheophyta</taxon>
        <taxon>Spermatophyta</taxon>
        <taxon>Magnoliopsida</taxon>
        <taxon>eudicotyledons</taxon>
        <taxon>Gunneridae</taxon>
        <taxon>Pentapetalae</taxon>
        <taxon>rosids</taxon>
        <taxon>fabids</taxon>
        <taxon>Fabales</taxon>
        <taxon>Fabaceae</taxon>
        <taxon>Papilionoideae</taxon>
        <taxon>50 kb inversion clade</taxon>
        <taxon>NPAAA clade</taxon>
        <taxon>Hologalegina</taxon>
        <taxon>IRL clade</taxon>
        <taxon>Trifolieae</taxon>
        <taxon>Medicago</taxon>
    </lineage>
</organism>
<evidence type="ECO:0000313" key="2">
    <source>
        <dbReference type="EMBL" id="RHN48969.1"/>
    </source>
</evidence>
<dbReference type="HOGENOM" id="CLU_1780227_0_0_1"/>
<evidence type="ECO:0000313" key="1">
    <source>
        <dbReference type="EMBL" id="KEH24397.1"/>
    </source>
</evidence>
<accession>A0A072U3Y7</accession>
<proteinExistence type="predicted"/>
<dbReference type="Proteomes" id="UP000002051">
    <property type="component" value="Unassembled WGS sequence"/>
</dbReference>
<evidence type="ECO:0000313" key="5">
    <source>
        <dbReference type="Proteomes" id="UP000265566"/>
    </source>
</evidence>
<reference evidence="1 4" key="2">
    <citation type="journal article" date="2014" name="BMC Genomics">
        <title>An improved genome release (version Mt4.0) for the model legume Medicago truncatula.</title>
        <authorList>
            <person name="Tang H."/>
            <person name="Krishnakumar V."/>
            <person name="Bidwell S."/>
            <person name="Rosen B."/>
            <person name="Chan A."/>
            <person name="Zhou S."/>
            <person name="Gentzbittel L."/>
            <person name="Childs K.L."/>
            <person name="Yandell M."/>
            <person name="Gundlach H."/>
            <person name="Mayer K.F."/>
            <person name="Schwartz D.C."/>
            <person name="Town C.D."/>
        </authorList>
    </citation>
    <scope>GENOME REANNOTATION</scope>
    <source>
        <strain evidence="1">A17</strain>
        <strain evidence="3 4">cv. Jemalong A17</strain>
    </source>
</reference>
<dbReference type="Proteomes" id="UP000265566">
    <property type="component" value="Chromosome 7"/>
</dbReference>
<keyword evidence="4" id="KW-1185">Reference proteome</keyword>
<reference evidence="2" key="5">
    <citation type="journal article" date="2018" name="Nat. Plants">
        <title>Whole-genome landscape of Medicago truncatula symbiotic genes.</title>
        <authorList>
            <person name="Pecrix Y."/>
            <person name="Gamas P."/>
            <person name="Carrere S."/>
        </authorList>
    </citation>
    <scope>NUCLEOTIDE SEQUENCE</scope>
    <source>
        <tissue evidence="2">Leaves</tissue>
    </source>
</reference>
<name>A0A072U3Y7_MEDTR</name>
<sequence length="146" mass="17091">MSLARGLHPHLSLALIQSAPLPVTGVRYLCPLPFRLHIQEQYNTMVKLKKIDAFFKRKTLDKENGCSFQYFGKDLPPLKVIKVMKPMIKKMTIINHIIGWLRRRLLSWSLDWGNWDELFKIIMCLFLCQVSLGLVLRGVLWTLIRE</sequence>
<reference evidence="1 4" key="1">
    <citation type="journal article" date="2011" name="Nature">
        <title>The Medicago genome provides insight into the evolution of rhizobial symbioses.</title>
        <authorList>
            <person name="Young N.D."/>
            <person name="Debelle F."/>
            <person name="Oldroyd G.E."/>
            <person name="Geurts R."/>
            <person name="Cannon S.B."/>
            <person name="Udvardi M.K."/>
            <person name="Benedito V.A."/>
            <person name="Mayer K.F."/>
            <person name="Gouzy J."/>
            <person name="Schoof H."/>
            <person name="Van de Peer Y."/>
            <person name="Proost S."/>
            <person name="Cook D.R."/>
            <person name="Meyers B.C."/>
            <person name="Spannagl M."/>
            <person name="Cheung F."/>
            <person name="De Mita S."/>
            <person name="Krishnakumar V."/>
            <person name="Gundlach H."/>
            <person name="Zhou S."/>
            <person name="Mudge J."/>
            <person name="Bharti A.K."/>
            <person name="Murray J.D."/>
            <person name="Naoumkina M.A."/>
            <person name="Rosen B."/>
            <person name="Silverstein K.A."/>
            <person name="Tang H."/>
            <person name="Rombauts S."/>
            <person name="Zhao P.X."/>
            <person name="Zhou P."/>
            <person name="Barbe V."/>
            <person name="Bardou P."/>
            <person name="Bechner M."/>
            <person name="Bellec A."/>
            <person name="Berger A."/>
            <person name="Berges H."/>
            <person name="Bidwell S."/>
            <person name="Bisseling T."/>
            <person name="Choisne N."/>
            <person name="Couloux A."/>
            <person name="Denny R."/>
            <person name="Deshpande S."/>
            <person name="Dai X."/>
            <person name="Doyle J.J."/>
            <person name="Dudez A.M."/>
            <person name="Farmer A.D."/>
            <person name="Fouteau S."/>
            <person name="Franken C."/>
            <person name="Gibelin C."/>
            <person name="Gish J."/>
            <person name="Goldstein S."/>
            <person name="Gonzalez A.J."/>
            <person name="Green P.J."/>
            <person name="Hallab A."/>
            <person name="Hartog M."/>
            <person name="Hua A."/>
            <person name="Humphray S.J."/>
            <person name="Jeong D.H."/>
            <person name="Jing Y."/>
            <person name="Jocker A."/>
            <person name="Kenton S.M."/>
            <person name="Kim D.J."/>
            <person name="Klee K."/>
            <person name="Lai H."/>
            <person name="Lang C."/>
            <person name="Lin S."/>
            <person name="Macmil S.L."/>
            <person name="Magdelenat G."/>
            <person name="Matthews L."/>
            <person name="McCorrison J."/>
            <person name="Monaghan E.L."/>
            <person name="Mun J.H."/>
            <person name="Najar F.Z."/>
            <person name="Nicholson C."/>
            <person name="Noirot C."/>
            <person name="O'Bleness M."/>
            <person name="Paule C.R."/>
            <person name="Poulain J."/>
            <person name="Prion F."/>
            <person name="Qin B."/>
            <person name="Qu C."/>
            <person name="Retzel E.F."/>
            <person name="Riddle C."/>
            <person name="Sallet E."/>
            <person name="Samain S."/>
            <person name="Samson N."/>
            <person name="Sanders I."/>
            <person name="Saurat O."/>
            <person name="Scarpelli C."/>
            <person name="Schiex T."/>
            <person name="Segurens B."/>
            <person name="Severin A.J."/>
            <person name="Sherrier D.J."/>
            <person name="Shi R."/>
            <person name="Sims S."/>
            <person name="Singer S.R."/>
            <person name="Sinharoy S."/>
            <person name="Sterck L."/>
            <person name="Viollet A."/>
            <person name="Wang B.B."/>
            <person name="Wang K."/>
            <person name="Wang M."/>
            <person name="Wang X."/>
            <person name="Warfsmann J."/>
            <person name="Weissenbach J."/>
            <person name="White D.D."/>
            <person name="White J.D."/>
            <person name="Wiley G.B."/>
            <person name="Wincker P."/>
            <person name="Xing Y."/>
            <person name="Yang L."/>
            <person name="Yao Z."/>
            <person name="Ying F."/>
            <person name="Zhai J."/>
            <person name="Zhou L."/>
            <person name="Zuber A."/>
            <person name="Denarie J."/>
            <person name="Dixon R.A."/>
            <person name="May G.D."/>
            <person name="Schwartz D.C."/>
            <person name="Rogers J."/>
            <person name="Quetier F."/>
            <person name="Town C.D."/>
            <person name="Roe B.A."/>
        </authorList>
    </citation>
    <scope>NUCLEOTIDE SEQUENCE [LARGE SCALE GENOMIC DNA]</scope>
    <source>
        <strain evidence="1">A17</strain>
        <strain evidence="3 4">cv. Jemalong A17</strain>
    </source>
</reference>
<dbReference type="Gramene" id="rna43746">
    <property type="protein sequence ID" value="RHN48969.1"/>
    <property type="gene ID" value="gene43746"/>
</dbReference>
<gene>
    <name evidence="1" type="ordered locus">MTR_7g108835</name>
    <name evidence="2" type="ORF">MtrunA17_Chr7g0269481</name>
</gene>
<protein>
    <submittedName>
        <fullName evidence="1 3">Uncharacterized protein</fullName>
    </submittedName>
</protein>
<dbReference type="EMBL" id="PSQE01000007">
    <property type="protein sequence ID" value="RHN48969.1"/>
    <property type="molecule type" value="Genomic_DNA"/>
</dbReference>
<evidence type="ECO:0000313" key="3">
    <source>
        <dbReference type="EnsemblPlants" id="KEH24397"/>
    </source>
</evidence>
<reference evidence="3" key="3">
    <citation type="submission" date="2015-04" db="UniProtKB">
        <authorList>
            <consortium name="EnsemblPlants"/>
        </authorList>
    </citation>
    <scope>IDENTIFICATION</scope>
    <source>
        <strain evidence="3">cv. Jemalong A17</strain>
    </source>
</reference>
<evidence type="ECO:0000313" key="4">
    <source>
        <dbReference type="Proteomes" id="UP000002051"/>
    </source>
</evidence>
<reference evidence="5" key="4">
    <citation type="journal article" date="2018" name="Nat. Plants">
        <title>Whole-genome landscape of Medicago truncatula symbiotic genes.</title>
        <authorList>
            <person name="Pecrix Y."/>
            <person name="Staton S.E."/>
            <person name="Sallet E."/>
            <person name="Lelandais-Briere C."/>
            <person name="Moreau S."/>
            <person name="Carrere S."/>
            <person name="Blein T."/>
            <person name="Jardinaud M.F."/>
            <person name="Latrasse D."/>
            <person name="Zouine M."/>
            <person name="Zahm M."/>
            <person name="Kreplak J."/>
            <person name="Mayjonade B."/>
            <person name="Satge C."/>
            <person name="Perez M."/>
            <person name="Cauet S."/>
            <person name="Marande W."/>
            <person name="Chantry-Darmon C."/>
            <person name="Lopez-Roques C."/>
            <person name="Bouchez O."/>
            <person name="Berard A."/>
            <person name="Debelle F."/>
            <person name="Munos S."/>
            <person name="Bendahmane A."/>
            <person name="Berges H."/>
            <person name="Niebel A."/>
            <person name="Buitink J."/>
            <person name="Frugier F."/>
            <person name="Benhamed M."/>
            <person name="Crespi M."/>
            <person name="Gouzy J."/>
            <person name="Gamas P."/>
        </authorList>
    </citation>
    <scope>NUCLEOTIDE SEQUENCE [LARGE SCALE GENOMIC DNA]</scope>
    <source>
        <strain evidence="5">cv. Jemalong A17</strain>
    </source>
</reference>
<dbReference type="AlphaFoldDB" id="A0A072U3Y7"/>
<dbReference type="EMBL" id="CM001223">
    <property type="protein sequence ID" value="KEH24397.1"/>
    <property type="molecule type" value="Genomic_DNA"/>
</dbReference>